<feature type="domain" description="LysR substrate-binding" evidence="1">
    <location>
        <begin position="4"/>
        <end position="160"/>
    </location>
</feature>
<dbReference type="RefSeq" id="WP_161485501.1">
    <property type="nucleotide sequence ID" value="NZ_CP019609.1"/>
</dbReference>
<dbReference type="InterPro" id="IPR005119">
    <property type="entry name" value="LysR_subst-bd"/>
</dbReference>
<dbReference type="GO" id="GO:0005829">
    <property type="term" value="C:cytosol"/>
    <property type="evidence" value="ECO:0007669"/>
    <property type="project" value="TreeGrafter"/>
</dbReference>
<reference evidence="2 3" key="1">
    <citation type="journal article" date="2010" name="Int. J. Syst. Evol. Microbiol.">
        <title>Vagococcus penaei sp. nov., isolated from spoilage microbiota of cooked shrimp (Penaeus vannamei).</title>
        <authorList>
            <person name="Jaffres E."/>
            <person name="Prevost H."/>
            <person name="Rossero A."/>
            <person name="Joffraud J.J."/>
            <person name="Dousset X."/>
        </authorList>
    </citation>
    <scope>NUCLEOTIDE SEQUENCE [LARGE SCALE GENOMIC DNA]</scope>
    <source>
        <strain evidence="2 3">CD276</strain>
    </source>
</reference>
<dbReference type="Gene3D" id="3.40.190.290">
    <property type="match status" value="1"/>
</dbReference>
<evidence type="ECO:0000313" key="2">
    <source>
        <dbReference type="EMBL" id="AQP53261.1"/>
    </source>
</evidence>
<dbReference type="EMBL" id="CP019609">
    <property type="protein sequence ID" value="AQP53261.1"/>
    <property type="molecule type" value="Genomic_DNA"/>
</dbReference>
<dbReference type="Pfam" id="PF03466">
    <property type="entry name" value="LysR_substrate"/>
    <property type="match status" value="1"/>
</dbReference>
<organism evidence="2 3">
    <name type="scientific">Vagococcus penaei</name>
    <dbReference type="NCBI Taxonomy" id="633807"/>
    <lineage>
        <taxon>Bacteria</taxon>
        <taxon>Bacillati</taxon>
        <taxon>Bacillota</taxon>
        <taxon>Bacilli</taxon>
        <taxon>Lactobacillales</taxon>
        <taxon>Enterococcaceae</taxon>
        <taxon>Vagococcus</taxon>
    </lineage>
</organism>
<proteinExistence type="predicted"/>
<dbReference type="GO" id="GO:0006355">
    <property type="term" value="P:regulation of DNA-templated transcription"/>
    <property type="evidence" value="ECO:0007669"/>
    <property type="project" value="TreeGrafter"/>
</dbReference>
<dbReference type="STRING" id="633807.BW732_02770"/>
<dbReference type="InterPro" id="IPR050950">
    <property type="entry name" value="HTH-type_LysR_regulators"/>
</dbReference>
<evidence type="ECO:0000259" key="1">
    <source>
        <dbReference type="Pfam" id="PF03466"/>
    </source>
</evidence>
<sequence length="172" mass="19860">MVNEELEIGIVSYPIVESNLEIERNIFHVFHYDAYVLMHKDHPLATKEIISIKDLKNETFSSMSKDYVLWHVLKNIARENGFNCKINFMSNNHDVLINNVLTDKSVALLPIQLREMYNHLPLVWIPIKDKIKPFDIVVVHKKNKPLSPAAALCLEFITNHKISEPSTKSISL</sequence>
<gene>
    <name evidence="2" type="ORF">BW732_02770</name>
</gene>
<dbReference type="AlphaFoldDB" id="A0A1Q2D4M7"/>
<evidence type="ECO:0000313" key="3">
    <source>
        <dbReference type="Proteomes" id="UP000188246"/>
    </source>
</evidence>
<dbReference type="PANTHER" id="PTHR30419:SF8">
    <property type="entry name" value="NITROGEN ASSIMILATION TRANSCRIPTIONAL ACTIVATOR-RELATED"/>
    <property type="match status" value="1"/>
</dbReference>
<accession>A0A1Q2D4M7</accession>
<protein>
    <recommendedName>
        <fullName evidence="1">LysR substrate-binding domain-containing protein</fullName>
    </recommendedName>
</protein>
<dbReference type="PANTHER" id="PTHR30419">
    <property type="entry name" value="HTH-TYPE TRANSCRIPTIONAL REGULATOR YBHD"/>
    <property type="match status" value="1"/>
</dbReference>
<name>A0A1Q2D4M7_9ENTE</name>
<dbReference type="KEGG" id="vpi:BW732_02770"/>
<dbReference type="SUPFAM" id="SSF53850">
    <property type="entry name" value="Periplasmic binding protein-like II"/>
    <property type="match status" value="1"/>
</dbReference>
<dbReference type="Proteomes" id="UP000188246">
    <property type="component" value="Chromosome"/>
</dbReference>
<keyword evidence="3" id="KW-1185">Reference proteome</keyword>
<dbReference type="CDD" id="cd05466">
    <property type="entry name" value="PBP2_LTTR_substrate"/>
    <property type="match status" value="1"/>
</dbReference>